<evidence type="ECO:0000313" key="10">
    <source>
        <dbReference type="Proteomes" id="UP001279660"/>
    </source>
</evidence>
<dbReference type="PANTHER" id="PTHR42776">
    <property type="entry name" value="SERINE PEPTIDASE S9 FAMILY MEMBER"/>
    <property type="match status" value="1"/>
</dbReference>
<dbReference type="Pfam" id="PF07676">
    <property type="entry name" value="PD40"/>
    <property type="match status" value="3"/>
</dbReference>
<keyword evidence="1" id="KW-0378">Hydrolase</keyword>
<dbReference type="InterPro" id="IPR011659">
    <property type="entry name" value="WD40"/>
</dbReference>
<dbReference type="Proteomes" id="UP001279660">
    <property type="component" value="Unassembled WGS sequence"/>
</dbReference>
<dbReference type="InterPro" id="IPR002469">
    <property type="entry name" value="Peptidase_S9B_N"/>
</dbReference>
<dbReference type="PANTHER" id="PTHR42776:SF27">
    <property type="entry name" value="DIPEPTIDYL PEPTIDASE FAMILY MEMBER 6"/>
    <property type="match status" value="1"/>
</dbReference>
<dbReference type="EMBL" id="JAWXXV010000001">
    <property type="protein sequence ID" value="MDX5985147.1"/>
    <property type="molecule type" value="Genomic_DNA"/>
</dbReference>
<feature type="domain" description="Peptidase S9 prolyl oligopeptidase catalytic" evidence="7">
    <location>
        <begin position="459"/>
        <end position="652"/>
    </location>
</feature>
<proteinExistence type="predicted"/>
<dbReference type="InterPro" id="IPR029058">
    <property type="entry name" value="AB_hydrolase_fold"/>
</dbReference>
<dbReference type="InterPro" id="IPR011042">
    <property type="entry name" value="6-blade_b-propeller_TolB-like"/>
</dbReference>
<feature type="domain" description="Dipeptidylpeptidase IV N-terminal" evidence="8">
    <location>
        <begin position="269"/>
        <end position="356"/>
    </location>
</feature>
<accession>A0ABU4PPR3</accession>
<evidence type="ECO:0000256" key="5">
    <source>
        <dbReference type="ARBA" id="ARBA00032596"/>
    </source>
</evidence>
<keyword evidence="2" id="KW-0720">Serine protease</keyword>
<dbReference type="SUPFAM" id="SSF53474">
    <property type="entry name" value="alpha/beta-Hydrolases"/>
    <property type="match status" value="1"/>
</dbReference>
<gene>
    <name evidence="9" type="ORF">SIL82_12830</name>
</gene>
<keyword evidence="2" id="KW-0645">Protease</keyword>
<evidence type="ECO:0000259" key="8">
    <source>
        <dbReference type="Pfam" id="PF00930"/>
    </source>
</evidence>
<protein>
    <recommendedName>
        <fullName evidence="5">Acyl-peptide hydrolase</fullName>
    </recommendedName>
    <alternativeName>
        <fullName evidence="4">Acylaminoacyl-peptidase</fullName>
    </alternativeName>
</protein>
<sequence length="658" mass="70527">MADDLAATLALPISSGLVGAADTPRFAWVENAGGVRNIWVAARGAPARAITAFTEDDGQQLSDLALTRDGTRLAFVRGGDPEFPDGSIPNTAASATPPKQQLFLTATAGGAAERVGEGHAPVFAPDGERLAYTRKGEIWLWSRATGGQRIATVAGDVSRLEWSPDGRQLLFVDERGDHSFIALLDVAARGEARLRYLDPGLGFAVEPCFAPDGKSIAYIRFVDPLATAIGDGGRYWSIRSVELANGAAHTLWAAPAGAGGAYAGSRARNLFWAKDGTIVFPWERSGWLHAYALDPARGTARDLTPGAFELESFLLSSNGKALVYAANAGDLERRHIWTVPLAGGTAMRLTHGAGSETIPTFAGTTLAVLATSATQLAYPALVGDALAPLHDAPSFAGFAAPETVTFAAEDGVLVHAQLFRAHGAGKHPALVYVHGGPRRQMLPGFNTSYYYSNAYILNQHFAAEGYDVLSINYRSGTGYGHDFREAPGQARGGASEYRDVLAAGKWLAARADVDPARIGIWGGSWGGYLTALALARNSDLFAAGVDFHGVHAMVRPVEKTLSPEAEAAAHQLQWQSSPLGAIATWRSPVLLIHGDDDKSVDFYQSLLLARELTARQVPFEQLVFPDERHDFFRYADWLASYRATDDFLDRTLMHKVTR</sequence>
<dbReference type="Gene3D" id="3.40.50.1820">
    <property type="entry name" value="alpha/beta hydrolase"/>
    <property type="match status" value="1"/>
</dbReference>
<dbReference type="Pfam" id="PF00930">
    <property type="entry name" value="DPPIV_N"/>
    <property type="match status" value="1"/>
</dbReference>
<evidence type="ECO:0000313" key="9">
    <source>
        <dbReference type="EMBL" id="MDX5985147.1"/>
    </source>
</evidence>
<keyword evidence="10" id="KW-1185">Reference proteome</keyword>
<evidence type="ECO:0000256" key="4">
    <source>
        <dbReference type="ARBA" id="ARBA00032284"/>
    </source>
</evidence>
<comment type="function">
    <text evidence="6">This enzyme catalyzes the hydrolysis of the N-terminal peptide bond of an N-acetylated peptide to generate an N-acetylated amino acid and a peptide with a free N-terminus. It preferentially cleaves off Ac-Ala, Ac-Met and Ac-Ser. Also, involved in the degradation of oxidized and glycated proteins.</text>
</comment>
<dbReference type="InterPro" id="IPR001375">
    <property type="entry name" value="Peptidase_S9_cat"/>
</dbReference>
<dbReference type="InterPro" id="IPR002471">
    <property type="entry name" value="Pept_S9_AS"/>
</dbReference>
<dbReference type="PROSITE" id="PS00708">
    <property type="entry name" value="PRO_ENDOPEP_SER"/>
    <property type="match status" value="1"/>
</dbReference>
<evidence type="ECO:0000256" key="2">
    <source>
        <dbReference type="ARBA" id="ARBA00022825"/>
    </source>
</evidence>
<reference evidence="9 10" key="1">
    <citation type="submission" date="2023-11" db="EMBL/GenBank/DDBJ databases">
        <title>MicrobeMod: A computational toolkit for identifying prokaryotic methylation and restriction-modification with nanopore sequencing.</title>
        <authorList>
            <person name="Crits-Christoph A."/>
            <person name="Kang S.C."/>
            <person name="Lee H."/>
            <person name="Ostrov N."/>
        </authorList>
    </citation>
    <scope>NUCLEOTIDE SEQUENCE [LARGE SCALE GENOMIC DNA]</scope>
    <source>
        <strain evidence="9 10">ATCC 14820</strain>
    </source>
</reference>
<comment type="caution">
    <text evidence="9">The sequence shown here is derived from an EMBL/GenBank/DDBJ whole genome shotgun (WGS) entry which is preliminary data.</text>
</comment>
<dbReference type="Pfam" id="PF00326">
    <property type="entry name" value="Peptidase_S9"/>
    <property type="match status" value="1"/>
</dbReference>
<name>A0ABU4PPR3_9SPHN</name>
<dbReference type="Gene3D" id="2.120.10.30">
    <property type="entry name" value="TolB, C-terminal domain"/>
    <property type="match status" value="2"/>
</dbReference>
<evidence type="ECO:0000256" key="6">
    <source>
        <dbReference type="ARBA" id="ARBA00045885"/>
    </source>
</evidence>
<evidence type="ECO:0000259" key="7">
    <source>
        <dbReference type="Pfam" id="PF00326"/>
    </source>
</evidence>
<keyword evidence="3" id="KW-0007">Acetylation</keyword>
<dbReference type="RefSeq" id="WP_010402346.1">
    <property type="nucleotide sequence ID" value="NZ_JAWXXV010000001.1"/>
</dbReference>
<evidence type="ECO:0000256" key="1">
    <source>
        <dbReference type="ARBA" id="ARBA00022801"/>
    </source>
</evidence>
<evidence type="ECO:0000256" key="3">
    <source>
        <dbReference type="ARBA" id="ARBA00022990"/>
    </source>
</evidence>
<organism evidence="9 10">
    <name type="scientific">Sphingomonas echinoides</name>
    <dbReference type="NCBI Taxonomy" id="59803"/>
    <lineage>
        <taxon>Bacteria</taxon>
        <taxon>Pseudomonadati</taxon>
        <taxon>Pseudomonadota</taxon>
        <taxon>Alphaproteobacteria</taxon>
        <taxon>Sphingomonadales</taxon>
        <taxon>Sphingomonadaceae</taxon>
        <taxon>Sphingomonas</taxon>
    </lineage>
</organism>
<dbReference type="SUPFAM" id="SSF82171">
    <property type="entry name" value="DPP6 N-terminal domain-like"/>
    <property type="match status" value="1"/>
</dbReference>